<proteinExistence type="predicted"/>
<protein>
    <submittedName>
        <fullName evidence="2">Uncharacterized protein</fullName>
    </submittedName>
</protein>
<evidence type="ECO:0000313" key="3">
    <source>
        <dbReference type="Proteomes" id="UP000800235"/>
    </source>
</evidence>
<gene>
    <name evidence="2" type="ORF">EJ08DRAFT_656534</name>
</gene>
<feature type="region of interest" description="Disordered" evidence="1">
    <location>
        <begin position="463"/>
        <end position="483"/>
    </location>
</feature>
<accession>A0A9P4P1H4</accession>
<feature type="compositionally biased region" description="Basic and acidic residues" evidence="1">
    <location>
        <begin position="1"/>
        <end position="10"/>
    </location>
</feature>
<comment type="caution">
    <text evidence="2">The sequence shown here is derived from an EMBL/GenBank/DDBJ whole genome shotgun (WGS) entry which is preliminary data.</text>
</comment>
<dbReference type="OrthoDB" id="3751150at2759"/>
<organism evidence="2 3">
    <name type="scientific">Tothia fuscella</name>
    <dbReference type="NCBI Taxonomy" id="1048955"/>
    <lineage>
        <taxon>Eukaryota</taxon>
        <taxon>Fungi</taxon>
        <taxon>Dikarya</taxon>
        <taxon>Ascomycota</taxon>
        <taxon>Pezizomycotina</taxon>
        <taxon>Dothideomycetes</taxon>
        <taxon>Pleosporomycetidae</taxon>
        <taxon>Venturiales</taxon>
        <taxon>Cylindrosympodiaceae</taxon>
        <taxon>Tothia</taxon>
    </lineage>
</organism>
<evidence type="ECO:0000313" key="2">
    <source>
        <dbReference type="EMBL" id="KAF2435537.1"/>
    </source>
</evidence>
<sequence>MDAPRADHAHLSTSLFDTDQKEHHPRSPPAMGSTPFVDYDDLNSLGQPSMQTVPHYTSAHLFQNASSVQMPRFHDSNLPDQRMYQYQQQNADVPGSQSHMLIEQTRSIYDLPEERAPYYGYDTFTSPTNIQHGGGPQIEVPADWKGSVQAYQDYRAQVETYGWHEDLAELYSFPHRFDGALTKQEVSNIDTLLENKNPVKNDPLPRNTVIEELQEQPKEVVPEKKAKPVLSDDKALRMLKSARKPSMANIPGPYSNMPVDVDLTTVEILTFFPPMLCDVKCVERLMHGGWTNHMITHILNTTRDWSVDGRKEMFSRSSVLTTTKRAMAATTGSEDWSEKRWRNSATLTPVPDYTASQFVASKLKEGKQETLISSLATNVVQMPEGDDRGALTEAVALVKAFPDLDRNLSELGELLTEQAIRPMPYTSSVDTRCQLRWTKDAAKVSTTMYDTYLKHRFSTTTKRGRSLIDGGSNNPGPVKRSKH</sequence>
<reference evidence="2" key="1">
    <citation type="journal article" date="2020" name="Stud. Mycol.">
        <title>101 Dothideomycetes genomes: a test case for predicting lifestyles and emergence of pathogens.</title>
        <authorList>
            <person name="Haridas S."/>
            <person name="Albert R."/>
            <person name="Binder M."/>
            <person name="Bloem J."/>
            <person name="Labutti K."/>
            <person name="Salamov A."/>
            <person name="Andreopoulos B."/>
            <person name="Baker S."/>
            <person name="Barry K."/>
            <person name="Bills G."/>
            <person name="Bluhm B."/>
            <person name="Cannon C."/>
            <person name="Castanera R."/>
            <person name="Culley D."/>
            <person name="Daum C."/>
            <person name="Ezra D."/>
            <person name="Gonzalez J."/>
            <person name="Henrissat B."/>
            <person name="Kuo A."/>
            <person name="Liang C."/>
            <person name="Lipzen A."/>
            <person name="Lutzoni F."/>
            <person name="Magnuson J."/>
            <person name="Mondo S."/>
            <person name="Nolan M."/>
            <person name="Ohm R."/>
            <person name="Pangilinan J."/>
            <person name="Park H.-J."/>
            <person name="Ramirez L."/>
            <person name="Alfaro M."/>
            <person name="Sun H."/>
            <person name="Tritt A."/>
            <person name="Yoshinaga Y."/>
            <person name="Zwiers L.-H."/>
            <person name="Turgeon B."/>
            <person name="Goodwin S."/>
            <person name="Spatafora J."/>
            <person name="Crous P."/>
            <person name="Grigoriev I."/>
        </authorList>
    </citation>
    <scope>NUCLEOTIDE SEQUENCE</scope>
    <source>
        <strain evidence="2">CBS 130266</strain>
    </source>
</reference>
<name>A0A9P4P1H4_9PEZI</name>
<dbReference type="EMBL" id="MU007013">
    <property type="protein sequence ID" value="KAF2435537.1"/>
    <property type="molecule type" value="Genomic_DNA"/>
</dbReference>
<evidence type="ECO:0000256" key="1">
    <source>
        <dbReference type="SAM" id="MobiDB-lite"/>
    </source>
</evidence>
<feature type="region of interest" description="Disordered" evidence="1">
    <location>
        <begin position="1"/>
        <end position="33"/>
    </location>
</feature>
<keyword evidence="3" id="KW-1185">Reference proteome</keyword>
<dbReference type="AlphaFoldDB" id="A0A9P4P1H4"/>
<dbReference type="Proteomes" id="UP000800235">
    <property type="component" value="Unassembled WGS sequence"/>
</dbReference>